<dbReference type="Proteomes" id="UP000295783">
    <property type="component" value="Unassembled WGS sequence"/>
</dbReference>
<dbReference type="EMBL" id="SNYW01000014">
    <property type="protein sequence ID" value="TDQ77708.1"/>
    <property type="molecule type" value="Genomic_DNA"/>
</dbReference>
<gene>
    <name evidence="2" type="ORF">A8950_3863</name>
</gene>
<dbReference type="AlphaFoldDB" id="A0A4R6WIJ1"/>
<organism evidence="2 3">
    <name type="scientific">Dongia mobilis</name>
    <dbReference type="NCBI Taxonomy" id="578943"/>
    <lineage>
        <taxon>Bacteria</taxon>
        <taxon>Pseudomonadati</taxon>
        <taxon>Pseudomonadota</taxon>
        <taxon>Alphaproteobacteria</taxon>
        <taxon>Rhodospirillales</taxon>
        <taxon>Dongiaceae</taxon>
        <taxon>Dongia</taxon>
    </lineage>
</organism>
<feature type="signal peptide" evidence="1">
    <location>
        <begin position="1"/>
        <end position="24"/>
    </location>
</feature>
<proteinExistence type="predicted"/>
<reference evidence="2 3" key="1">
    <citation type="submission" date="2019-03" db="EMBL/GenBank/DDBJ databases">
        <title>Genomic Encyclopedia of Type Strains, Phase III (KMG-III): the genomes of soil and plant-associated and newly described type strains.</title>
        <authorList>
            <person name="Whitman W."/>
        </authorList>
    </citation>
    <scope>NUCLEOTIDE SEQUENCE [LARGE SCALE GENOMIC DNA]</scope>
    <source>
        <strain evidence="2 3">CGMCC 1.7660</strain>
    </source>
</reference>
<name>A0A4R6WIJ1_9PROT</name>
<sequence length="165" mass="18180">MPCLEPIRAGLAALLLVLPFGAAAQESSGQETAAWERSQSGEVEFADLPLDGKGRFTAFCRMTSAGPVAGLALFAPQFQTLVINRQHYGLIIVVDGVRENFHMEARDIELWFEARDLNQQTTLARFFDTLPNAQRIDFAISSLGWRENRHAENGAVLAGLMDNCL</sequence>
<evidence type="ECO:0000313" key="2">
    <source>
        <dbReference type="EMBL" id="TDQ77708.1"/>
    </source>
</evidence>
<keyword evidence="1" id="KW-0732">Signal</keyword>
<dbReference type="RefSeq" id="WP_133615284.1">
    <property type="nucleotide sequence ID" value="NZ_SNYW01000014.1"/>
</dbReference>
<feature type="chain" id="PRO_5020799844" evidence="1">
    <location>
        <begin position="25"/>
        <end position="165"/>
    </location>
</feature>
<protein>
    <submittedName>
        <fullName evidence="2">Uncharacterized protein</fullName>
    </submittedName>
</protein>
<accession>A0A4R6WIJ1</accession>
<comment type="caution">
    <text evidence="2">The sequence shown here is derived from an EMBL/GenBank/DDBJ whole genome shotgun (WGS) entry which is preliminary data.</text>
</comment>
<evidence type="ECO:0000313" key="3">
    <source>
        <dbReference type="Proteomes" id="UP000295783"/>
    </source>
</evidence>
<evidence type="ECO:0000256" key="1">
    <source>
        <dbReference type="SAM" id="SignalP"/>
    </source>
</evidence>
<keyword evidence="3" id="KW-1185">Reference proteome</keyword>